<accession>A0A9W9UK56</accession>
<gene>
    <name evidence="2" type="ORF">N7452_002847</name>
</gene>
<evidence type="ECO:0000313" key="3">
    <source>
        <dbReference type="Proteomes" id="UP001147695"/>
    </source>
</evidence>
<sequence>MTPTPFEEYAALMNRNGDGYYLYKPQPYAEIHPGVIGFFDRHGGWTTITDLSIPGRVEKDGYTSLGVAWDSHDPSEADWNTRASSSEAEHSFGVNGGLSGALSAAPVDVSAEAKNKWGQTGKAALIAEHAVINEKFRGAWNTPITNWVKANAKALVNSAWKGDIKEHGLWAVNKTWSTQECKITMDSAHHRDTSAGFKAGATGIAEGGLEGSSAVKGDSSGWTTFKASENDKGLVVSYGGNGFRLSSFTKLFTKALLKQTQSRAAPAAEEMRPVFDENGVQIALVRFRAVYDENGVETGWERVDEEAEKRKKEEADRKLIEDGDAEEAVEIELGDSIGQTEEDLEAEKQAEAQKATDRKELDERIAAVMAQDLPAEEKSLALQKLFTTTEISIS</sequence>
<evidence type="ECO:0000256" key="1">
    <source>
        <dbReference type="SAM" id="MobiDB-lite"/>
    </source>
</evidence>
<feature type="compositionally biased region" description="Basic and acidic residues" evidence="1">
    <location>
        <begin position="346"/>
        <end position="359"/>
    </location>
</feature>
<evidence type="ECO:0000313" key="2">
    <source>
        <dbReference type="EMBL" id="KAJ5344843.1"/>
    </source>
</evidence>
<feature type="region of interest" description="Disordered" evidence="1">
    <location>
        <begin position="333"/>
        <end position="359"/>
    </location>
</feature>
<organism evidence="2 3">
    <name type="scientific">Penicillium brevicompactum</name>
    <dbReference type="NCBI Taxonomy" id="5074"/>
    <lineage>
        <taxon>Eukaryota</taxon>
        <taxon>Fungi</taxon>
        <taxon>Dikarya</taxon>
        <taxon>Ascomycota</taxon>
        <taxon>Pezizomycotina</taxon>
        <taxon>Eurotiomycetes</taxon>
        <taxon>Eurotiomycetidae</taxon>
        <taxon>Eurotiales</taxon>
        <taxon>Aspergillaceae</taxon>
        <taxon>Penicillium</taxon>
    </lineage>
</organism>
<reference evidence="2" key="1">
    <citation type="submission" date="2022-12" db="EMBL/GenBank/DDBJ databases">
        <authorList>
            <person name="Petersen C."/>
        </authorList>
    </citation>
    <scope>NUCLEOTIDE SEQUENCE</scope>
    <source>
        <strain evidence="2">IBT 35673</strain>
    </source>
</reference>
<dbReference type="AlphaFoldDB" id="A0A9W9UK56"/>
<dbReference type="Proteomes" id="UP001147695">
    <property type="component" value="Unassembled WGS sequence"/>
</dbReference>
<name>A0A9W9UK56_PENBR</name>
<protein>
    <submittedName>
        <fullName evidence="2">Uncharacterized protein</fullName>
    </submittedName>
</protein>
<reference evidence="2" key="2">
    <citation type="journal article" date="2023" name="IMA Fungus">
        <title>Comparative genomic study of the Penicillium genus elucidates a diverse pangenome and 15 lateral gene transfer events.</title>
        <authorList>
            <person name="Petersen C."/>
            <person name="Sorensen T."/>
            <person name="Nielsen M.R."/>
            <person name="Sondergaard T.E."/>
            <person name="Sorensen J.L."/>
            <person name="Fitzpatrick D.A."/>
            <person name="Frisvad J.C."/>
            <person name="Nielsen K.L."/>
        </authorList>
    </citation>
    <scope>NUCLEOTIDE SEQUENCE</scope>
    <source>
        <strain evidence="2">IBT 35673</strain>
    </source>
</reference>
<proteinExistence type="predicted"/>
<dbReference type="EMBL" id="JAPZBQ010000002">
    <property type="protein sequence ID" value="KAJ5344843.1"/>
    <property type="molecule type" value="Genomic_DNA"/>
</dbReference>
<comment type="caution">
    <text evidence="2">The sequence shown here is derived from an EMBL/GenBank/DDBJ whole genome shotgun (WGS) entry which is preliminary data.</text>
</comment>